<dbReference type="FunFam" id="3.40.50.150:FF:000057">
    <property type="entry name" value="O-methyltransferase ZRP4"/>
    <property type="match status" value="1"/>
</dbReference>
<dbReference type="InterPro" id="IPR036390">
    <property type="entry name" value="WH_DNA-bd_sf"/>
</dbReference>
<feature type="domain" description="O-methyltransferase C-terminal" evidence="7">
    <location>
        <begin position="135"/>
        <end position="348"/>
    </location>
</feature>
<dbReference type="GO" id="GO:0033800">
    <property type="term" value="F:isoflavone 7-O-methyltransferase activity"/>
    <property type="evidence" value="ECO:0007669"/>
    <property type="project" value="UniProtKB-EC"/>
</dbReference>
<dbReference type="AlphaFoldDB" id="A0A445C7F7"/>
<keyword evidence="2" id="KW-0808">Transferase</keyword>
<accession>A0A445C7F7</accession>
<reference evidence="9 10" key="1">
    <citation type="submission" date="2019-01" db="EMBL/GenBank/DDBJ databases">
        <title>Sequencing of cultivated peanut Arachis hypogaea provides insights into genome evolution and oil improvement.</title>
        <authorList>
            <person name="Chen X."/>
        </authorList>
    </citation>
    <scope>NUCLEOTIDE SEQUENCE [LARGE SCALE GENOMIC DNA]</scope>
    <source>
        <strain evidence="10">cv. Fuhuasheng</strain>
        <tissue evidence="9">Leaves</tissue>
    </source>
</reference>
<dbReference type="PIRSF" id="PIRSF005739">
    <property type="entry name" value="O-mtase"/>
    <property type="match status" value="1"/>
</dbReference>
<keyword evidence="10" id="KW-1185">Reference proteome</keyword>
<evidence type="ECO:0000256" key="2">
    <source>
        <dbReference type="ARBA" id="ARBA00022679"/>
    </source>
</evidence>
<evidence type="ECO:0000313" key="10">
    <source>
        <dbReference type="Proteomes" id="UP000289738"/>
    </source>
</evidence>
<evidence type="ECO:0000256" key="4">
    <source>
        <dbReference type="ARBA" id="ARBA00050968"/>
    </source>
</evidence>
<dbReference type="STRING" id="3818.A0A445C7F7"/>
<evidence type="ECO:0000259" key="7">
    <source>
        <dbReference type="Pfam" id="PF00891"/>
    </source>
</evidence>
<comment type="caution">
    <text evidence="9">The sequence shown here is derived from an EMBL/GenBank/DDBJ whole genome shotgun (WGS) entry which is preliminary data.</text>
</comment>
<dbReference type="PANTHER" id="PTHR11746">
    <property type="entry name" value="O-METHYLTRANSFERASE"/>
    <property type="match status" value="1"/>
</dbReference>
<dbReference type="InterPro" id="IPR001077">
    <property type="entry name" value="COMT_C"/>
</dbReference>
<dbReference type="SUPFAM" id="SSF46785">
    <property type="entry name" value="Winged helix' DNA-binding domain"/>
    <property type="match status" value="1"/>
</dbReference>
<name>A0A445C7F7_ARAHY</name>
<keyword evidence="3" id="KW-0949">S-adenosyl-L-methionine</keyword>
<proteinExistence type="predicted"/>
<evidence type="ECO:0000256" key="1">
    <source>
        <dbReference type="ARBA" id="ARBA00022603"/>
    </source>
</evidence>
<comment type="catalytic activity">
    <reaction evidence="4">
        <text>a 7-hydroxyisoflavone + S-adenosyl-L-methionine = a 7-methoxyisoflavone + S-adenosyl-L-homocysteine + H(+)</text>
        <dbReference type="Rhea" id="RHEA:17933"/>
        <dbReference type="ChEBI" id="CHEBI:15378"/>
        <dbReference type="ChEBI" id="CHEBI:55465"/>
        <dbReference type="ChEBI" id="CHEBI:57856"/>
        <dbReference type="ChEBI" id="CHEBI:59789"/>
        <dbReference type="ChEBI" id="CHEBI:140356"/>
        <dbReference type="EC" id="2.1.1.150"/>
    </reaction>
</comment>
<dbReference type="Pfam" id="PF00891">
    <property type="entry name" value="Methyltransf_2"/>
    <property type="match status" value="1"/>
</dbReference>
<dbReference type="Gramene" id="arahy.Tifrunner.gnm2.ann2.Ah07g154800.1">
    <property type="protein sequence ID" value="arahy.Tifrunner.gnm2.ann2.Ah07g154800.1-CDS"/>
    <property type="gene ID" value="arahy.Tifrunner.gnm2.ann2.Ah07g154800"/>
</dbReference>
<keyword evidence="1" id="KW-0489">Methyltransferase</keyword>
<dbReference type="Proteomes" id="UP000289738">
    <property type="component" value="Chromosome A07"/>
</dbReference>
<gene>
    <name evidence="9" type="ORF">Ahy_A07g032611</name>
</gene>
<evidence type="ECO:0000256" key="6">
    <source>
        <dbReference type="PIRSR" id="PIRSR005739-1"/>
    </source>
</evidence>
<protein>
    <recommendedName>
        <fullName evidence="5">isoflavone 7-O-methyltransferase</fullName>
        <ecNumber evidence="5">2.1.1.150</ecNumber>
    </recommendedName>
</protein>
<dbReference type="InterPro" id="IPR036388">
    <property type="entry name" value="WH-like_DNA-bd_sf"/>
</dbReference>
<dbReference type="EMBL" id="SDMP01000007">
    <property type="protein sequence ID" value="RYR46791.1"/>
    <property type="molecule type" value="Genomic_DNA"/>
</dbReference>
<organism evidence="9 10">
    <name type="scientific">Arachis hypogaea</name>
    <name type="common">Peanut</name>
    <dbReference type="NCBI Taxonomy" id="3818"/>
    <lineage>
        <taxon>Eukaryota</taxon>
        <taxon>Viridiplantae</taxon>
        <taxon>Streptophyta</taxon>
        <taxon>Embryophyta</taxon>
        <taxon>Tracheophyta</taxon>
        <taxon>Spermatophyta</taxon>
        <taxon>Magnoliopsida</taxon>
        <taxon>eudicotyledons</taxon>
        <taxon>Gunneridae</taxon>
        <taxon>Pentapetalae</taxon>
        <taxon>rosids</taxon>
        <taxon>fabids</taxon>
        <taxon>Fabales</taxon>
        <taxon>Fabaceae</taxon>
        <taxon>Papilionoideae</taxon>
        <taxon>50 kb inversion clade</taxon>
        <taxon>dalbergioids sensu lato</taxon>
        <taxon>Dalbergieae</taxon>
        <taxon>Pterocarpus clade</taxon>
        <taxon>Arachis</taxon>
    </lineage>
</organism>
<evidence type="ECO:0000313" key="9">
    <source>
        <dbReference type="EMBL" id="RYR46791.1"/>
    </source>
</evidence>
<dbReference type="FunFam" id="1.10.10.10:FF:000213">
    <property type="entry name" value="Coniferyl alcohol 9-O-methyltransferase"/>
    <property type="match status" value="1"/>
</dbReference>
<dbReference type="Pfam" id="PF08100">
    <property type="entry name" value="Dimerisation"/>
    <property type="match status" value="1"/>
</dbReference>
<evidence type="ECO:0000259" key="8">
    <source>
        <dbReference type="Pfam" id="PF08100"/>
    </source>
</evidence>
<dbReference type="GO" id="GO:0046983">
    <property type="term" value="F:protein dimerization activity"/>
    <property type="evidence" value="ECO:0007669"/>
    <property type="project" value="InterPro"/>
</dbReference>
<dbReference type="InterPro" id="IPR029063">
    <property type="entry name" value="SAM-dependent_MTases_sf"/>
</dbReference>
<feature type="domain" description="O-methyltransferase dimerisation" evidence="8">
    <location>
        <begin position="22"/>
        <end position="113"/>
    </location>
</feature>
<evidence type="ECO:0000256" key="5">
    <source>
        <dbReference type="ARBA" id="ARBA00066355"/>
    </source>
</evidence>
<dbReference type="PROSITE" id="PS51683">
    <property type="entry name" value="SAM_OMT_II"/>
    <property type="match status" value="1"/>
</dbReference>
<dbReference type="GO" id="GO:0032259">
    <property type="term" value="P:methylation"/>
    <property type="evidence" value="ECO:0007669"/>
    <property type="project" value="UniProtKB-KW"/>
</dbReference>
<dbReference type="InterPro" id="IPR012967">
    <property type="entry name" value="COMT_dimerisation"/>
</dbReference>
<dbReference type="Gene3D" id="3.40.50.150">
    <property type="entry name" value="Vaccinia Virus protein VP39"/>
    <property type="match status" value="1"/>
</dbReference>
<dbReference type="SUPFAM" id="SSF53335">
    <property type="entry name" value="S-adenosyl-L-methionine-dependent methyltransferases"/>
    <property type="match status" value="1"/>
</dbReference>
<dbReference type="SMR" id="A0A445C7F7"/>
<dbReference type="OrthoDB" id="2410195at2759"/>
<feature type="active site" description="Proton acceptor" evidence="6">
    <location>
        <position position="268"/>
    </location>
</feature>
<dbReference type="Gene3D" id="1.10.10.10">
    <property type="entry name" value="Winged helix-like DNA-binding domain superfamily/Winged helix DNA-binding domain"/>
    <property type="match status" value="1"/>
</dbReference>
<sequence length="367" mass="41223">MEFQSGEKADHAKFLKAHNHMWNHIFSSINSMSLKCAVELGIPDAIHNYGKPMPLSQLIASLPIHPSKASFIHRLMRILIHSGIFVTENVVINKNNEVEIGYILADSSMFLLKNNPFSVTPLMLINVGPTVTKAWHHLSDWFKNDDLTAFETAHGMTFWEYTDSVPKYGQSFNDGMASDSRFVSSLLLDDKCKRVFEGLESLVDVGGGTGTLAKAIAESFPNLKCSVFDLPCVVAGLQGTDNLKYIAGDMLVDPIPPSHAIFLKWILHNWNDEECVKILKKCKEAIMQKSKGGKVIIIDMVVEDDDKKGCYDQSLETQLFFDMLMMMLFSGKERNKREWSNLIVSAGFTDYTVTPIFGLRSIIEIYP</sequence>
<dbReference type="GO" id="GO:0009717">
    <property type="term" value="P:isoflavonoid biosynthetic process"/>
    <property type="evidence" value="ECO:0007669"/>
    <property type="project" value="UniProtKB-ARBA"/>
</dbReference>
<evidence type="ECO:0000256" key="3">
    <source>
        <dbReference type="ARBA" id="ARBA00022691"/>
    </source>
</evidence>
<dbReference type="InterPro" id="IPR016461">
    <property type="entry name" value="COMT-like"/>
</dbReference>
<dbReference type="EC" id="2.1.1.150" evidence="5"/>